<gene>
    <name evidence="1" type="ORF">NQ318_008073</name>
</gene>
<organism evidence="1 2">
    <name type="scientific">Aromia moschata</name>
    <dbReference type="NCBI Taxonomy" id="1265417"/>
    <lineage>
        <taxon>Eukaryota</taxon>
        <taxon>Metazoa</taxon>
        <taxon>Ecdysozoa</taxon>
        <taxon>Arthropoda</taxon>
        <taxon>Hexapoda</taxon>
        <taxon>Insecta</taxon>
        <taxon>Pterygota</taxon>
        <taxon>Neoptera</taxon>
        <taxon>Endopterygota</taxon>
        <taxon>Coleoptera</taxon>
        <taxon>Polyphaga</taxon>
        <taxon>Cucujiformia</taxon>
        <taxon>Chrysomeloidea</taxon>
        <taxon>Cerambycidae</taxon>
        <taxon>Cerambycinae</taxon>
        <taxon>Callichromatini</taxon>
        <taxon>Aromia</taxon>
    </lineage>
</organism>
<name>A0AAV8YM44_9CUCU</name>
<reference evidence="1" key="1">
    <citation type="journal article" date="2023" name="Insect Mol. Biol.">
        <title>Genome sequencing provides insights into the evolution of gene families encoding plant cell wall-degrading enzymes in longhorned beetles.</title>
        <authorList>
            <person name="Shin N.R."/>
            <person name="Okamura Y."/>
            <person name="Kirsch R."/>
            <person name="Pauchet Y."/>
        </authorList>
    </citation>
    <scope>NUCLEOTIDE SEQUENCE</scope>
    <source>
        <strain evidence="1">AMC_N1</strain>
    </source>
</reference>
<proteinExistence type="predicted"/>
<evidence type="ECO:0000313" key="2">
    <source>
        <dbReference type="Proteomes" id="UP001162162"/>
    </source>
</evidence>
<sequence length="157" mass="17399">MRCSFHNTQCGTLIQAKGHFNAVAERPGSSNEGLEILDVDYGHFNEFSLSMLSGCSIFGKRPCKACSIHCLWSCSSVASLKKVFLRGRVVTGTGNPVINRVKREVGRITETSTPTPTPTWRTVEQEANIRQQKILTGCRKPILSILKSYRLVGNDKK</sequence>
<dbReference type="EMBL" id="JAPWTK010000064">
    <property type="protein sequence ID" value="KAJ8952758.1"/>
    <property type="molecule type" value="Genomic_DNA"/>
</dbReference>
<protein>
    <submittedName>
        <fullName evidence="1">Uncharacterized protein</fullName>
    </submittedName>
</protein>
<dbReference type="Proteomes" id="UP001162162">
    <property type="component" value="Unassembled WGS sequence"/>
</dbReference>
<accession>A0AAV8YM44</accession>
<keyword evidence="2" id="KW-1185">Reference proteome</keyword>
<dbReference type="AlphaFoldDB" id="A0AAV8YM44"/>
<comment type="caution">
    <text evidence="1">The sequence shown here is derived from an EMBL/GenBank/DDBJ whole genome shotgun (WGS) entry which is preliminary data.</text>
</comment>
<evidence type="ECO:0000313" key="1">
    <source>
        <dbReference type="EMBL" id="KAJ8952758.1"/>
    </source>
</evidence>